<evidence type="ECO:0000313" key="2">
    <source>
        <dbReference type="Proteomes" id="UP000295129"/>
    </source>
</evidence>
<comment type="caution">
    <text evidence="1">The sequence shown here is derived from an EMBL/GenBank/DDBJ whole genome shotgun (WGS) entry which is preliminary data.</text>
</comment>
<name>A0A4R6EEM3_9RHOO</name>
<dbReference type="EMBL" id="SNVV01000001">
    <property type="protein sequence ID" value="TDN56715.1"/>
    <property type="molecule type" value="Genomic_DNA"/>
</dbReference>
<reference evidence="1 2" key="1">
    <citation type="submission" date="2019-03" db="EMBL/GenBank/DDBJ databases">
        <title>Genomic Encyclopedia of Type Strains, Phase IV (KMG-IV): sequencing the most valuable type-strain genomes for metagenomic binning, comparative biology and taxonomic classification.</title>
        <authorList>
            <person name="Goeker M."/>
        </authorList>
    </citation>
    <scope>NUCLEOTIDE SEQUENCE [LARGE SCALE GENOMIC DNA]</scope>
    <source>
        <strain evidence="1 2">DSM 12121</strain>
    </source>
</reference>
<dbReference type="OrthoDB" id="9179771at2"/>
<dbReference type="RefSeq" id="WP_133587282.1">
    <property type="nucleotide sequence ID" value="NZ_SNVV01000001.1"/>
</dbReference>
<keyword evidence="2" id="KW-1185">Reference proteome</keyword>
<evidence type="ECO:0000313" key="1">
    <source>
        <dbReference type="EMBL" id="TDN56715.1"/>
    </source>
</evidence>
<organism evidence="1 2">
    <name type="scientific">Azoarcus indigens</name>
    <dbReference type="NCBI Taxonomy" id="29545"/>
    <lineage>
        <taxon>Bacteria</taxon>
        <taxon>Pseudomonadati</taxon>
        <taxon>Pseudomonadota</taxon>
        <taxon>Betaproteobacteria</taxon>
        <taxon>Rhodocyclales</taxon>
        <taxon>Zoogloeaceae</taxon>
        <taxon>Azoarcus</taxon>
    </lineage>
</organism>
<dbReference type="Proteomes" id="UP000295129">
    <property type="component" value="Unassembled WGS sequence"/>
</dbReference>
<gene>
    <name evidence="1" type="ORF">C7389_10194</name>
</gene>
<dbReference type="AlphaFoldDB" id="A0A4R6EEM3"/>
<protein>
    <submittedName>
        <fullName evidence="1">Uncharacterized protein</fullName>
    </submittedName>
</protein>
<sequence length="198" mass="21979">MDELAAARARFGREVLTLDDPVPPHPLLDGKAEIGRGEYSIVLDKGDGERVYKLVSSPADYFLYTADDRPRGKHFPIVYADHGIVGRARSGHPFHLMEMERLYPLDDGSPAGELAARLAGFYWAACEQWSRLGADMGRIALHHLTVSPLELDEGVKEALQALSDFVEEYQVLPDLLNANNLMMRKDGTLVFADPVFIA</sequence>
<proteinExistence type="predicted"/>
<accession>A0A4R6EEM3</accession>